<evidence type="ECO:0000256" key="11">
    <source>
        <dbReference type="RuleBase" id="RU000461"/>
    </source>
</evidence>
<dbReference type="GO" id="GO:0016020">
    <property type="term" value="C:membrane"/>
    <property type="evidence" value="ECO:0007669"/>
    <property type="project" value="UniProtKB-SubCell"/>
</dbReference>
<keyword evidence="6" id="KW-1133">Transmembrane helix</keyword>
<evidence type="ECO:0000256" key="6">
    <source>
        <dbReference type="ARBA" id="ARBA00022989"/>
    </source>
</evidence>
<dbReference type="Gene3D" id="1.10.630.10">
    <property type="entry name" value="Cytochrome P450"/>
    <property type="match status" value="1"/>
</dbReference>
<evidence type="ECO:0000256" key="2">
    <source>
        <dbReference type="ARBA" id="ARBA00004167"/>
    </source>
</evidence>
<evidence type="ECO:0000256" key="9">
    <source>
        <dbReference type="ARBA" id="ARBA00023136"/>
    </source>
</evidence>
<dbReference type="SUPFAM" id="SSF48264">
    <property type="entry name" value="Cytochrome P450"/>
    <property type="match status" value="1"/>
</dbReference>
<dbReference type="PROSITE" id="PS00086">
    <property type="entry name" value="CYTOCHROME_P450"/>
    <property type="match status" value="1"/>
</dbReference>
<dbReference type="PRINTS" id="PR00463">
    <property type="entry name" value="EP450I"/>
</dbReference>
<dbReference type="InterPro" id="IPR002401">
    <property type="entry name" value="Cyt_P450_E_grp-I"/>
</dbReference>
<evidence type="ECO:0000256" key="10">
    <source>
        <dbReference type="PIRSR" id="PIRSR602401-1"/>
    </source>
</evidence>
<reference evidence="12" key="1">
    <citation type="submission" date="2015-06" db="EMBL/GenBank/DDBJ databases">
        <authorList>
            <person name="Hoefler B.C."/>
            <person name="Straight P.D."/>
        </authorList>
    </citation>
    <scope>NUCLEOTIDE SEQUENCE</scope>
</reference>
<dbReference type="PANTHER" id="PTHR24286">
    <property type="entry name" value="CYTOCHROME P450 26"/>
    <property type="match status" value="1"/>
</dbReference>
<sequence>MVLFFSQSLLLLLLFFFFFLPFAYFSYQLFITKHQGNDSKTPRLPPGRTGWPLIGESLNYISTIKSGLLENFVTYRMGKYSPKVFRTSIFGETMAVLCGPEGNKLIFSNERKLVRVWFPSSVDKIFPRSHGETNAENFFKVRKMMFVLKVDALKKYVGLMDTAMKQFLRTDWNHRHQQINVYETVKKYTVMMACRVFMSIDDAEQLGKISNLIQHIEAGLFAVPINLPGTAMNRAIKTVELLSKDLEAVVKQRKVDLLNNKASPTQDLLSHLLLTANDDGRFLSESDIASHLLGLMQGGYSTLNVTITFIMNYLAELPDVYNQVLKEQVEIANSKSPKELLNWEDLRKMKYSWNVAQEVLRIRSPGVGTFREVIADFTYAGYLIPKGWKIPLIPQSTFKNPAYYPNPEKFDPTRFEGNGPAPYSYTPFGGGPRMCPGVEYARLAILIFMHNVVTNFKWEKLIPNEKIFTYPAPKFAHGLPIQLHPHNL</sequence>
<evidence type="ECO:0000256" key="5">
    <source>
        <dbReference type="ARBA" id="ARBA00022723"/>
    </source>
</evidence>
<feature type="binding site" description="axial binding residue" evidence="10">
    <location>
        <position position="435"/>
    </location>
    <ligand>
        <name>heme</name>
        <dbReference type="ChEBI" id="CHEBI:30413"/>
    </ligand>
    <ligandPart>
        <name>Fe</name>
        <dbReference type="ChEBI" id="CHEBI:18248"/>
    </ligandPart>
</feature>
<comment type="subcellular location">
    <subcellularLocation>
        <location evidence="2">Membrane</location>
        <topology evidence="2">Single-pass membrane protein</topology>
    </subcellularLocation>
</comment>
<dbReference type="PANTHER" id="PTHR24286:SF366">
    <property type="entry name" value="BETA-AMYRIN 28-OXIDASE"/>
    <property type="match status" value="1"/>
</dbReference>
<evidence type="ECO:0000256" key="3">
    <source>
        <dbReference type="ARBA" id="ARBA00010617"/>
    </source>
</evidence>
<dbReference type="FunFam" id="1.10.630.10:FF:000022">
    <property type="entry name" value="Taxadiene 5-alpha hydroxylase"/>
    <property type="match status" value="1"/>
</dbReference>
<evidence type="ECO:0000256" key="4">
    <source>
        <dbReference type="ARBA" id="ARBA00022692"/>
    </source>
</evidence>
<proteinExistence type="evidence at transcript level"/>
<keyword evidence="11" id="KW-0503">Monooxygenase</keyword>
<organism evidence="12">
    <name type="scientific">Kalopanax septemlobus</name>
    <name type="common">Castor aralia</name>
    <name type="synonym">Acanthopanax septemlobus</name>
    <dbReference type="NCBI Taxonomy" id="228393"/>
    <lineage>
        <taxon>Eukaryota</taxon>
        <taxon>Viridiplantae</taxon>
        <taxon>Streptophyta</taxon>
        <taxon>Embryophyta</taxon>
        <taxon>Tracheophyta</taxon>
        <taxon>Spermatophyta</taxon>
        <taxon>Magnoliopsida</taxon>
        <taxon>eudicotyledons</taxon>
        <taxon>Gunneridae</taxon>
        <taxon>Pentapetalae</taxon>
        <taxon>asterids</taxon>
        <taxon>campanulids</taxon>
        <taxon>Apiales</taxon>
        <taxon>Araliaceae</taxon>
        <taxon>Kalopanax</taxon>
    </lineage>
</organism>
<dbReference type="Pfam" id="PF00067">
    <property type="entry name" value="p450"/>
    <property type="match status" value="1"/>
</dbReference>
<comment type="similarity">
    <text evidence="3 11">Belongs to the cytochrome P450 family.</text>
</comment>
<dbReference type="InterPro" id="IPR001128">
    <property type="entry name" value="Cyt_P450"/>
</dbReference>
<dbReference type="EMBL" id="KT150520">
    <property type="protein sequence ID" value="ALO23116.1"/>
    <property type="molecule type" value="mRNA"/>
</dbReference>
<dbReference type="GO" id="GO:0004497">
    <property type="term" value="F:monooxygenase activity"/>
    <property type="evidence" value="ECO:0007669"/>
    <property type="project" value="UniProtKB-KW"/>
</dbReference>
<dbReference type="GO" id="GO:0016705">
    <property type="term" value="F:oxidoreductase activity, acting on paired donors, with incorporation or reduction of molecular oxygen"/>
    <property type="evidence" value="ECO:0007669"/>
    <property type="project" value="InterPro"/>
</dbReference>
<keyword evidence="10 11" id="KW-0349">Heme</keyword>
<keyword evidence="9" id="KW-0472">Membrane</keyword>
<keyword evidence="7 11" id="KW-0560">Oxidoreductase</keyword>
<dbReference type="PRINTS" id="PR00385">
    <property type="entry name" value="P450"/>
</dbReference>
<dbReference type="AlphaFoldDB" id="A0A0S2IHJ0"/>
<dbReference type="InterPro" id="IPR036396">
    <property type="entry name" value="Cyt_P450_sf"/>
</dbReference>
<evidence type="ECO:0000256" key="1">
    <source>
        <dbReference type="ARBA" id="ARBA00001971"/>
    </source>
</evidence>
<evidence type="ECO:0000256" key="7">
    <source>
        <dbReference type="ARBA" id="ARBA00023002"/>
    </source>
</evidence>
<dbReference type="GO" id="GO:0005506">
    <property type="term" value="F:iron ion binding"/>
    <property type="evidence" value="ECO:0007669"/>
    <property type="project" value="InterPro"/>
</dbReference>
<keyword evidence="8 10" id="KW-0408">Iron</keyword>
<dbReference type="InterPro" id="IPR017972">
    <property type="entry name" value="Cyt_P450_CS"/>
</dbReference>
<evidence type="ECO:0000256" key="8">
    <source>
        <dbReference type="ARBA" id="ARBA00023004"/>
    </source>
</evidence>
<protein>
    <submittedName>
        <fullName evidence="12">Cytochrome P450 CYP716A93</fullName>
    </submittedName>
</protein>
<keyword evidence="5 10" id="KW-0479">Metal-binding</keyword>
<dbReference type="GO" id="GO:0020037">
    <property type="term" value="F:heme binding"/>
    <property type="evidence" value="ECO:0007669"/>
    <property type="project" value="InterPro"/>
</dbReference>
<name>A0A0S2IHJ0_KALSE</name>
<accession>A0A0S2IHJ0</accession>
<dbReference type="GO" id="GO:0016125">
    <property type="term" value="P:sterol metabolic process"/>
    <property type="evidence" value="ECO:0007669"/>
    <property type="project" value="TreeGrafter"/>
</dbReference>
<evidence type="ECO:0000313" key="12">
    <source>
        <dbReference type="EMBL" id="ALO23116.1"/>
    </source>
</evidence>
<comment type="cofactor">
    <cofactor evidence="1 10">
        <name>heme</name>
        <dbReference type="ChEBI" id="CHEBI:30413"/>
    </cofactor>
</comment>
<dbReference type="CDD" id="cd11043">
    <property type="entry name" value="CYP90-like"/>
    <property type="match status" value="1"/>
</dbReference>
<keyword evidence="4" id="KW-0812">Transmembrane</keyword>